<organism evidence="3 4">
    <name type="scientific">Tenggerimyces flavus</name>
    <dbReference type="NCBI Taxonomy" id="1708749"/>
    <lineage>
        <taxon>Bacteria</taxon>
        <taxon>Bacillati</taxon>
        <taxon>Actinomycetota</taxon>
        <taxon>Actinomycetes</taxon>
        <taxon>Propionibacteriales</taxon>
        <taxon>Nocardioidaceae</taxon>
        <taxon>Tenggerimyces</taxon>
    </lineage>
</organism>
<dbReference type="PROSITE" id="PS51257">
    <property type="entry name" value="PROKAR_LIPOPROTEIN"/>
    <property type="match status" value="1"/>
</dbReference>
<feature type="signal peptide" evidence="2">
    <location>
        <begin position="1"/>
        <end position="22"/>
    </location>
</feature>
<feature type="chain" id="PRO_5046398590" evidence="2">
    <location>
        <begin position="23"/>
        <end position="203"/>
    </location>
</feature>
<dbReference type="EMBL" id="JBHRZH010000023">
    <property type="protein sequence ID" value="MFC3764413.1"/>
    <property type="molecule type" value="Genomic_DNA"/>
</dbReference>
<sequence>MSRARMIVGCVLALLAVGGCSKQVSYEPATLDDVPAGSDATATAAPATPTDKPQAGSSAKAAPSPKPGQLPIDCAMLMLKPPADWNGSQGRDDVWTYDLAGGTVAVYGEYAKVEGPVKGSDLVELAKGPFGEDGFTQVRGDGTVAGKGRSAATVEWRLAKSAAGSTQVAVVVYDHAGEPANENTVKVLDKAVGRATLSDIGSC</sequence>
<evidence type="ECO:0000256" key="2">
    <source>
        <dbReference type="SAM" id="SignalP"/>
    </source>
</evidence>
<comment type="caution">
    <text evidence="3">The sequence shown here is derived from an EMBL/GenBank/DDBJ whole genome shotgun (WGS) entry which is preliminary data.</text>
</comment>
<accession>A0ABV7YGX9</accession>
<keyword evidence="2" id="KW-0732">Signal</keyword>
<reference evidence="4" key="1">
    <citation type="journal article" date="2019" name="Int. J. Syst. Evol. Microbiol.">
        <title>The Global Catalogue of Microorganisms (GCM) 10K type strain sequencing project: providing services to taxonomists for standard genome sequencing and annotation.</title>
        <authorList>
            <consortium name="The Broad Institute Genomics Platform"/>
            <consortium name="The Broad Institute Genome Sequencing Center for Infectious Disease"/>
            <person name="Wu L."/>
            <person name="Ma J."/>
        </authorList>
    </citation>
    <scope>NUCLEOTIDE SEQUENCE [LARGE SCALE GENOMIC DNA]</scope>
    <source>
        <strain evidence="4">CGMCC 4.7241</strain>
    </source>
</reference>
<keyword evidence="4" id="KW-1185">Reference proteome</keyword>
<dbReference type="RefSeq" id="WP_205115453.1">
    <property type="nucleotide sequence ID" value="NZ_JAFBCM010000001.1"/>
</dbReference>
<protein>
    <submittedName>
        <fullName evidence="3">Uncharacterized protein</fullName>
    </submittedName>
</protein>
<evidence type="ECO:0000313" key="4">
    <source>
        <dbReference type="Proteomes" id="UP001595699"/>
    </source>
</evidence>
<feature type="region of interest" description="Disordered" evidence="1">
    <location>
        <begin position="30"/>
        <end position="66"/>
    </location>
</feature>
<proteinExistence type="predicted"/>
<dbReference type="Proteomes" id="UP001595699">
    <property type="component" value="Unassembled WGS sequence"/>
</dbReference>
<name>A0ABV7YGX9_9ACTN</name>
<feature type="compositionally biased region" description="Low complexity" evidence="1">
    <location>
        <begin position="40"/>
        <end position="66"/>
    </location>
</feature>
<evidence type="ECO:0000313" key="3">
    <source>
        <dbReference type="EMBL" id="MFC3764413.1"/>
    </source>
</evidence>
<gene>
    <name evidence="3" type="ORF">ACFOUW_26495</name>
</gene>
<evidence type="ECO:0000256" key="1">
    <source>
        <dbReference type="SAM" id="MobiDB-lite"/>
    </source>
</evidence>